<dbReference type="InterPro" id="IPR037215">
    <property type="entry name" value="GUN4-like_sf"/>
</dbReference>
<evidence type="ECO:0000313" key="4">
    <source>
        <dbReference type="Proteomes" id="UP000642094"/>
    </source>
</evidence>
<dbReference type="InterPro" id="IPR008629">
    <property type="entry name" value="GUN4-like"/>
</dbReference>
<evidence type="ECO:0000259" key="1">
    <source>
        <dbReference type="Pfam" id="PF05419"/>
    </source>
</evidence>
<feature type="domain" description="Pepco" evidence="2">
    <location>
        <begin position="20"/>
        <end position="91"/>
    </location>
</feature>
<accession>A0ABR7ZUX1</accession>
<dbReference type="SUPFAM" id="SSF140869">
    <property type="entry name" value="GUN4-like"/>
    <property type="match status" value="1"/>
</dbReference>
<dbReference type="Gene3D" id="1.25.40.620">
    <property type="match status" value="1"/>
</dbReference>
<keyword evidence="4" id="KW-1185">Reference proteome</keyword>
<evidence type="ECO:0000313" key="3">
    <source>
        <dbReference type="EMBL" id="MBD2187796.1"/>
    </source>
</evidence>
<dbReference type="Proteomes" id="UP000642094">
    <property type="component" value="Unassembled WGS sequence"/>
</dbReference>
<evidence type="ECO:0000259" key="2">
    <source>
        <dbReference type="Pfam" id="PF24393"/>
    </source>
</evidence>
<reference evidence="3 4" key="1">
    <citation type="journal article" date="2020" name="ISME J.">
        <title>Comparative genomics reveals insights into cyanobacterial evolution and habitat adaptation.</title>
        <authorList>
            <person name="Chen M.Y."/>
            <person name="Teng W.K."/>
            <person name="Zhao L."/>
            <person name="Hu C.X."/>
            <person name="Zhou Y.K."/>
            <person name="Han B.P."/>
            <person name="Song L.R."/>
            <person name="Shu W.S."/>
        </authorList>
    </citation>
    <scope>NUCLEOTIDE SEQUENCE [LARGE SCALE GENOMIC DNA]</scope>
    <source>
        <strain evidence="3 4">FACHB-723</strain>
    </source>
</reference>
<dbReference type="Pfam" id="PF05419">
    <property type="entry name" value="GUN4"/>
    <property type="match status" value="1"/>
</dbReference>
<feature type="domain" description="GUN4-like" evidence="1">
    <location>
        <begin position="114"/>
        <end position="194"/>
    </location>
</feature>
<protein>
    <submittedName>
        <fullName evidence="3">GUN4 domain-containing protein</fullName>
    </submittedName>
</protein>
<dbReference type="EMBL" id="JACJQB010000008">
    <property type="protein sequence ID" value="MBD2187796.1"/>
    <property type="molecule type" value="Genomic_DNA"/>
</dbReference>
<dbReference type="PANTHER" id="PTHR34800:SF1">
    <property type="entry name" value="TETRAPYRROLE-BINDING PROTEIN, CHLOROPLASTIC"/>
    <property type="match status" value="1"/>
</dbReference>
<dbReference type="Pfam" id="PF24393">
    <property type="entry name" value="Pepco"/>
    <property type="match status" value="1"/>
</dbReference>
<gene>
    <name evidence="3" type="ORF">H6F41_06530</name>
</gene>
<proteinExistence type="predicted"/>
<dbReference type="PANTHER" id="PTHR34800">
    <property type="entry name" value="TETRAPYRROLE-BINDING PROTEIN, CHLOROPLASTIC"/>
    <property type="match status" value="1"/>
</dbReference>
<organism evidence="3 4">
    <name type="scientific">Pseudanabaena mucicola FACHB-723</name>
    <dbReference type="NCBI Taxonomy" id="2692860"/>
    <lineage>
        <taxon>Bacteria</taxon>
        <taxon>Bacillati</taxon>
        <taxon>Cyanobacteriota</taxon>
        <taxon>Cyanophyceae</taxon>
        <taxon>Pseudanabaenales</taxon>
        <taxon>Pseudanabaenaceae</taxon>
        <taxon>Pseudanabaena</taxon>
    </lineage>
</organism>
<dbReference type="CDD" id="cd16383">
    <property type="entry name" value="GUN4"/>
    <property type="match status" value="1"/>
</dbReference>
<name>A0ABR7ZUX1_9CYAN</name>
<sequence length="198" mass="21579">MDSEEILIEFVGNDDHANGGSVKTINTTKIKDSIQRIANLVQQLATDDAPSHANGLALDEVEIEIKLTDTGEAILLGDGQSKGAITLRFRRPSVAVAAIEQKAVAASASKSLVSSTGVDYTTLQTLLASGKWQEANQETWNVMCRAAHKNLGSVMTAEEIKQISCDDLRMIDDLWRQYSQGRYGFSAQNQVYMSSILE</sequence>
<dbReference type="RefSeq" id="WP_190402662.1">
    <property type="nucleotide sequence ID" value="NZ_JACJQB010000008.1"/>
</dbReference>
<comment type="caution">
    <text evidence="3">The sequence shown here is derived from an EMBL/GenBank/DDBJ whole genome shotgun (WGS) entry which is preliminary data.</text>
</comment>
<dbReference type="InterPro" id="IPR056947">
    <property type="entry name" value="Pepco_dom"/>
</dbReference>